<dbReference type="SUPFAM" id="SSF158911">
    <property type="entry name" value="NEAT domain-like"/>
    <property type="match status" value="5"/>
</dbReference>
<comment type="subcellular location">
    <subcellularLocation>
        <location evidence="1">Secreted</location>
        <location evidence="1">Cell wall</location>
        <topology evidence="1">Peptidoglycan-anchor</topology>
    </subcellularLocation>
</comment>
<proteinExistence type="predicted"/>
<sequence precursor="true">MANQFRKTVAMILTFVLFLSAIHIGPASAEESPATVPDGVYPIEFRYVQDKNPTQTSVSNSYMVPGTGKLIVQNGKAKFENEISKENYALFEYFGSRMAGRDKAVIQETAGQEPVIIGIEGYQPVATRLTDDGNHVIVQIEIAEIGKIQDILMHIHDKDNIYQLPQPYNYWYNVGLELDISGLPGTGGDGGDGGDGGSGGDSTPVTLEMFNNLVTVARSVYESTYEGTGDGFYPVGSKTALYNSITTTESIAASAGGNQVLLKAAYDILNEALNHYQSLRIVVNKTSLIELIEQIRLFTETAKEGGTAEGGPGGSTTFAISDKEYAYPTVSSFVNRLAEASNVVADPNASPEDVANQYNLLYNGDSLRVGFKDIEKRQFLASTVRIMVLDTDTVTTTYSVYANEFKPTATILHQAEAPYYQAYANITFVNPEGELDVKRTNPNSAGYYTPTSFSLSGVPVRNSSDEHNKTYQVSIRYQTADDSKWRGLSGLRYTVNGVTKTVFISYNAEQLDALNASIDAAKQIYHTAVEGTAPGQYSAGSKAKLLQAIELAEVTGSNLAAPRPQIAAAATALQTAVEAFQATAARTVYFSAVHATKDAFSSMDNYFVKPAVVTTEEDGAVYASVTIKDSSRIPEFKVKQNGEFVEAALVSEDTAANTRVVKFKIDHLQELLDAKVRVVVPAQGYESTHDIRLNFNNVDNTALSQAIANATAVHRAAVAGTQPGQYPEAAKAALQSAIDAAGAEAARVTGTPEQTAAALLALQQALNTFKASVISSPGQYPIGFTIYKVNTNEPSVMYDYVDKTSGKLTLRDGKKYVSFTLNQSKEIVSFKTKLNADSPLIETITINTDAAANQRTVEFEVEDLTKKVDGWVKIYWDLGPPIGIYDHEYEVQIGFSDLPAIPDPVNKTALNTLIADAQAKHAAAVEGTQVGQYPAGSKAKLLTAITAAQAVAADSAATQQQVNEAHNALQAAVTAFVNSVNTGGPVTVDKTVLNAAIADAQAKYDAAVEGTALGQYLAGAKNKFKKSLDAVKAVAANTQATQAQVDEAVKTLQAAVKLFSSAQYKDAVTQLPDGEYSLQFNIFTAGTEQLSAVQDYVDASSGKLLVEGGKKYVSFTLNRAKEVSSFQTKLNSTSALTEAEVVSKDDTADTKNIKFEVQDLSINKQYGLVKLLTSDAQEVNYDVQIGYGKIQLDLTKPVKDGQYHVSLAPRSDDPAAPPVIDYIVESRLNVQNGKKLATVKLKSGVTLYEILLLNADGTTNKVITPTYSAKASGLVRVLADEPAGQSVQFEAADDLTATYAFGVVKDGQDATIKVGFGAIEPVTSVSVITPTPDEPIAPVDSGSNDSGIIYPVGGSSGGAAVISTLQDGKYSVNYAIHNVGTDQKSILQNYVVTPALLTVSGNKKVVSVRLKQSNEIGSLKTELNGAWTDVKVIAEDQKNNTRDVQFEIKDLSSKLKISAKINSDEIQAEISFDAKNVQKVSDDAQLTGGQTTAEGQTPESKPTVQVLKDIENHWAQALIERAAGLGIVNGYEDGTFRPDGEISRAEFTVLISRALQLDKGGELNFADLDKVPDWAKSHLEKAVAAGLITSYEDHTFRPERSISRSEIAVIIARALDLPLDEEATAAFADAEQIPDWAYAHVAAASKKGIINGRDNHIFAPHANATRAEAVKLILSLLDEVK</sequence>
<evidence type="ECO:0000256" key="3">
    <source>
        <dbReference type="ARBA" id="ARBA00022525"/>
    </source>
</evidence>
<evidence type="ECO:0000313" key="10">
    <source>
        <dbReference type="Proteomes" id="UP000061660"/>
    </source>
</evidence>
<dbReference type="PROSITE" id="PS50978">
    <property type="entry name" value="NEAT"/>
    <property type="match status" value="4"/>
</dbReference>
<keyword evidence="4 6" id="KW-0732">Signal</keyword>
<dbReference type="InterPro" id="IPR006635">
    <property type="entry name" value="NEAT_dom"/>
</dbReference>
<evidence type="ECO:0000256" key="6">
    <source>
        <dbReference type="SAM" id="SignalP"/>
    </source>
</evidence>
<accession>A0A0U2W661</accession>
<dbReference type="PANTHER" id="PTHR37824:SF1">
    <property type="entry name" value="IRON-REGULATED SURFACE DETERMINANT PROTEIN C"/>
    <property type="match status" value="1"/>
</dbReference>
<dbReference type="PROSITE" id="PS51272">
    <property type="entry name" value="SLH"/>
    <property type="match status" value="3"/>
</dbReference>
<dbReference type="SMART" id="SM00725">
    <property type="entry name" value="NEAT"/>
    <property type="match status" value="4"/>
</dbReference>
<dbReference type="OrthoDB" id="504962at2"/>
<keyword evidence="2" id="KW-0134">Cell wall</keyword>
<name>A0A0U2W661_9BACL</name>
<feature type="domain" description="NEAT" evidence="7">
    <location>
        <begin position="1365"/>
        <end position="1490"/>
    </location>
</feature>
<gene>
    <name evidence="9" type="ORF">IJ22_05190</name>
</gene>
<dbReference type="Proteomes" id="UP000061660">
    <property type="component" value="Chromosome"/>
</dbReference>
<keyword evidence="3" id="KW-0964">Secreted</keyword>
<reference evidence="10" key="1">
    <citation type="submission" date="2015-12" db="EMBL/GenBank/DDBJ databases">
        <title>Complete genome sequences of two moderately thermophilic Paenibacillus species.</title>
        <authorList>
            <person name="Butler R.III."/>
            <person name="Wang J."/>
            <person name="Stark B.C."/>
            <person name="Pombert J.-F."/>
        </authorList>
    </citation>
    <scope>NUCLEOTIDE SEQUENCE [LARGE SCALE GENOMIC DNA]</scope>
    <source>
        <strain evidence="10">32O-Y</strain>
    </source>
</reference>
<keyword evidence="10" id="KW-1185">Reference proteome</keyword>
<feature type="domain" description="NEAT" evidence="7">
    <location>
        <begin position="775"/>
        <end position="903"/>
    </location>
</feature>
<organism evidence="9 10">
    <name type="scientific">Paenibacillus naphthalenovorans</name>
    <dbReference type="NCBI Taxonomy" id="162209"/>
    <lineage>
        <taxon>Bacteria</taxon>
        <taxon>Bacillati</taxon>
        <taxon>Bacillota</taxon>
        <taxon>Bacilli</taxon>
        <taxon>Bacillales</taxon>
        <taxon>Paenibacillaceae</taxon>
        <taxon>Paenibacillus</taxon>
    </lineage>
</organism>
<reference evidence="9 10" key="2">
    <citation type="journal article" date="2016" name="Genome Announc.">
        <title>Complete Genome Sequences of Two Interactive Moderate Thermophiles, Paenibacillus napthalenovorans 32O-Y and Paenibacillus sp. 32O-W.</title>
        <authorList>
            <person name="Butler R.R.III."/>
            <person name="Wang J."/>
            <person name="Stark B.C."/>
            <person name="Pombert J.F."/>
        </authorList>
    </citation>
    <scope>NUCLEOTIDE SEQUENCE [LARGE SCALE GENOMIC DNA]</scope>
    <source>
        <strain evidence="9 10">32O-Y</strain>
    </source>
</reference>
<feature type="signal peptide" evidence="6">
    <location>
        <begin position="1"/>
        <end position="29"/>
    </location>
</feature>
<dbReference type="EMBL" id="CP013652">
    <property type="protein sequence ID" value="ALS20906.1"/>
    <property type="molecule type" value="Genomic_DNA"/>
</dbReference>
<dbReference type="InterPro" id="IPR001119">
    <property type="entry name" value="SLH_dom"/>
</dbReference>
<dbReference type="Gene3D" id="2.60.40.1850">
    <property type="match status" value="5"/>
</dbReference>
<feature type="chain" id="PRO_5006833338" evidence="6">
    <location>
        <begin position="30"/>
        <end position="1681"/>
    </location>
</feature>
<evidence type="ECO:0000256" key="5">
    <source>
        <dbReference type="ARBA" id="ARBA00023088"/>
    </source>
</evidence>
<evidence type="ECO:0000259" key="7">
    <source>
        <dbReference type="PROSITE" id="PS50978"/>
    </source>
</evidence>
<dbReference type="KEGG" id="pnp:IJ22_05190"/>
<dbReference type="Pfam" id="PF05031">
    <property type="entry name" value="NEAT"/>
    <property type="match status" value="4"/>
</dbReference>
<evidence type="ECO:0000256" key="2">
    <source>
        <dbReference type="ARBA" id="ARBA00022512"/>
    </source>
</evidence>
<dbReference type="STRING" id="162209.IJ22_05190"/>
<dbReference type="InterPro" id="IPR050436">
    <property type="entry name" value="IsdA"/>
</dbReference>
<dbReference type="PANTHER" id="PTHR37824">
    <property type="entry name" value="IRON-REGULATED SURFACE DETERMINANT PROTEIN C"/>
    <property type="match status" value="1"/>
</dbReference>
<feature type="domain" description="SLH" evidence="8">
    <location>
        <begin position="1566"/>
        <end position="1625"/>
    </location>
</feature>
<dbReference type="Gene3D" id="1.20.1270.90">
    <property type="entry name" value="AF1782-like"/>
    <property type="match status" value="5"/>
</dbReference>
<feature type="domain" description="NEAT" evidence="7">
    <location>
        <begin position="581"/>
        <end position="703"/>
    </location>
</feature>
<dbReference type="Pfam" id="PF07554">
    <property type="entry name" value="FIVAR"/>
    <property type="match status" value="3"/>
</dbReference>
<keyword evidence="5" id="KW-0572">Peptidoglycan-anchor</keyword>
<feature type="domain" description="NEAT" evidence="7">
    <location>
        <begin position="1071"/>
        <end position="1200"/>
    </location>
</feature>
<evidence type="ECO:0000256" key="1">
    <source>
        <dbReference type="ARBA" id="ARBA00004168"/>
    </source>
</evidence>
<dbReference type="Pfam" id="PF00395">
    <property type="entry name" value="SLH"/>
    <property type="match status" value="3"/>
</dbReference>
<evidence type="ECO:0000259" key="8">
    <source>
        <dbReference type="PROSITE" id="PS51272"/>
    </source>
</evidence>
<dbReference type="InterPro" id="IPR037250">
    <property type="entry name" value="NEAT_dom_sf"/>
</dbReference>
<dbReference type="PATRIC" id="fig|162209.4.peg.551"/>
<feature type="domain" description="SLH" evidence="8">
    <location>
        <begin position="1627"/>
        <end position="1681"/>
    </location>
</feature>
<feature type="domain" description="SLH" evidence="8">
    <location>
        <begin position="1502"/>
        <end position="1565"/>
    </location>
</feature>
<protein>
    <submittedName>
        <fullName evidence="9">NEAr transporter</fullName>
    </submittedName>
</protein>
<dbReference type="CDD" id="cd06920">
    <property type="entry name" value="NEAT"/>
    <property type="match status" value="4"/>
</dbReference>
<dbReference type="RefSeq" id="WP_145862490.1">
    <property type="nucleotide sequence ID" value="NZ_CP013652.1"/>
</dbReference>
<evidence type="ECO:0000313" key="9">
    <source>
        <dbReference type="EMBL" id="ALS20906.1"/>
    </source>
</evidence>
<evidence type="ECO:0000256" key="4">
    <source>
        <dbReference type="ARBA" id="ARBA00022729"/>
    </source>
</evidence>